<feature type="compositionally biased region" description="Basic residues" evidence="1">
    <location>
        <begin position="573"/>
        <end position="602"/>
    </location>
</feature>
<dbReference type="AlphaFoldDB" id="A0AAD7II01"/>
<feature type="compositionally biased region" description="Basic residues" evidence="1">
    <location>
        <begin position="493"/>
        <end position="504"/>
    </location>
</feature>
<feature type="region of interest" description="Disordered" evidence="1">
    <location>
        <begin position="52"/>
        <end position="73"/>
    </location>
</feature>
<evidence type="ECO:0000256" key="1">
    <source>
        <dbReference type="SAM" id="MobiDB-lite"/>
    </source>
</evidence>
<name>A0AAD7II01_9AGAR</name>
<organism evidence="2 3">
    <name type="scientific">Mycena metata</name>
    <dbReference type="NCBI Taxonomy" id="1033252"/>
    <lineage>
        <taxon>Eukaryota</taxon>
        <taxon>Fungi</taxon>
        <taxon>Dikarya</taxon>
        <taxon>Basidiomycota</taxon>
        <taxon>Agaricomycotina</taxon>
        <taxon>Agaricomycetes</taxon>
        <taxon>Agaricomycetidae</taxon>
        <taxon>Agaricales</taxon>
        <taxon>Marasmiineae</taxon>
        <taxon>Mycenaceae</taxon>
        <taxon>Mycena</taxon>
    </lineage>
</organism>
<dbReference type="Proteomes" id="UP001215598">
    <property type="component" value="Unassembled WGS sequence"/>
</dbReference>
<feature type="region of interest" description="Disordered" evidence="1">
    <location>
        <begin position="639"/>
        <end position="703"/>
    </location>
</feature>
<feature type="region of interest" description="Disordered" evidence="1">
    <location>
        <begin position="132"/>
        <end position="152"/>
    </location>
</feature>
<dbReference type="EMBL" id="JARKIB010000096">
    <property type="protein sequence ID" value="KAJ7742074.1"/>
    <property type="molecule type" value="Genomic_DNA"/>
</dbReference>
<reference evidence="2" key="1">
    <citation type="submission" date="2023-03" db="EMBL/GenBank/DDBJ databases">
        <title>Massive genome expansion in bonnet fungi (Mycena s.s.) driven by repeated elements and novel gene families across ecological guilds.</title>
        <authorList>
            <consortium name="Lawrence Berkeley National Laboratory"/>
            <person name="Harder C.B."/>
            <person name="Miyauchi S."/>
            <person name="Viragh M."/>
            <person name="Kuo A."/>
            <person name="Thoen E."/>
            <person name="Andreopoulos B."/>
            <person name="Lu D."/>
            <person name="Skrede I."/>
            <person name="Drula E."/>
            <person name="Henrissat B."/>
            <person name="Morin E."/>
            <person name="Kohler A."/>
            <person name="Barry K."/>
            <person name="LaButti K."/>
            <person name="Morin E."/>
            <person name="Salamov A."/>
            <person name="Lipzen A."/>
            <person name="Mereny Z."/>
            <person name="Hegedus B."/>
            <person name="Baldrian P."/>
            <person name="Stursova M."/>
            <person name="Weitz H."/>
            <person name="Taylor A."/>
            <person name="Grigoriev I.V."/>
            <person name="Nagy L.G."/>
            <person name="Martin F."/>
            <person name="Kauserud H."/>
        </authorList>
    </citation>
    <scope>NUCLEOTIDE SEQUENCE</scope>
    <source>
        <strain evidence="2">CBHHK182m</strain>
    </source>
</reference>
<gene>
    <name evidence="2" type="ORF">B0H16DRAFT_1693884</name>
</gene>
<sequence>MTPPHTDTLKPCRLARAAGGHRGQLLCVGCQYYAPPPQSTTAFAAARALSSTSATTSTSSSTPTTVDAAEDSPSLLDPSLLLRARRAREHGAGGGEDVRDDLLLVIGAERAHFVFHSSNSYLHSGGAAAAATSSGVSGGAREQENLGKGDPDCPAAHGVPTLEWEGRRVLYTCVLFLKAFVRRARVWLGAVEESRLSLRDVSFRRSHSAASSVALRVGILAVRARRVTFGARCDMIRACFGLVCGSGGSVPLVWAVSRAAAAVAPRVCVASGLGLELKSVLRLLLCALRASGWWTIRRRFARAGDDGRGRDISSSRKLHVGLGGACACGRRRSRSVAILALHYIHRNLATPAQPGSEFWWGGRGGGEEGARAFVRQRFGCTLPALALWRHTTAVSASAWLALSPDFGRVRVLQQHYTNATWATVSVIPLAQCNSMERECLEKANETNSIFPQSRLLVSQKTYEGWGRLLKGLVGARARAAERHTCHRGDRLHPHAHPAFSHHHRDSTTHRLTQGPQTREREREREQPREQQRRRMSLSPSRSISVRREDEGMEVDSHHAAHAYDRREWDHKGSRGWKGWRRKGNARGKNPGRQRGGKGGRGRLKCAWVAERARTASYHSGELSYSSDDNRDAEMADVEGDDWAGEDDDHDSGRSDDGRAGAGGLGMGMGKYATTMRTLGTRVRRRTRRQAGTTPLTHHQLPAPQLAPAHQFLPSSSSTSQLQQYSFGMSDAGAELQRADAALAALPRLSQSHSHTQHDAHNGGAEQWTPPRAQGMQQWTPPRMGHGATTTEYGGSEWTPPRVVLPRFADSERCGAGADTDETHPHQPRRAVFANAGPPGGKQSSNRDVVEAEFDGIISGLVGNYVIRVEFCFK</sequence>
<comment type="caution">
    <text evidence="2">The sequence shown here is derived from an EMBL/GenBank/DDBJ whole genome shotgun (WGS) entry which is preliminary data.</text>
</comment>
<feature type="compositionally biased region" description="Gly residues" evidence="1">
    <location>
        <begin position="659"/>
        <end position="668"/>
    </location>
</feature>
<feature type="compositionally biased region" description="Basic and acidic residues" evidence="1">
    <location>
        <begin position="545"/>
        <end position="572"/>
    </location>
</feature>
<evidence type="ECO:0000313" key="3">
    <source>
        <dbReference type="Proteomes" id="UP001215598"/>
    </source>
</evidence>
<keyword evidence="3" id="KW-1185">Reference proteome</keyword>
<feature type="region of interest" description="Disordered" evidence="1">
    <location>
        <begin position="813"/>
        <end position="845"/>
    </location>
</feature>
<proteinExistence type="predicted"/>
<evidence type="ECO:0000313" key="2">
    <source>
        <dbReference type="EMBL" id="KAJ7742074.1"/>
    </source>
</evidence>
<feature type="compositionally biased region" description="Basic and acidic residues" evidence="1">
    <location>
        <begin position="517"/>
        <end position="532"/>
    </location>
</feature>
<accession>A0AAD7II01</accession>
<feature type="region of interest" description="Disordered" evidence="1">
    <location>
        <begin position="486"/>
        <end position="602"/>
    </location>
</feature>
<feature type="compositionally biased region" description="Basic and acidic residues" evidence="1">
    <location>
        <begin position="141"/>
        <end position="151"/>
    </location>
</feature>
<protein>
    <submittedName>
        <fullName evidence="2">Uncharacterized protein</fullName>
    </submittedName>
</protein>
<feature type="region of interest" description="Disordered" evidence="1">
    <location>
        <begin position="749"/>
        <end position="780"/>
    </location>
</feature>
<feature type="compositionally biased region" description="Acidic residues" evidence="1">
    <location>
        <begin position="639"/>
        <end position="649"/>
    </location>
</feature>